<name>A0A060YZV2_ONCMY</name>
<dbReference type="AlphaFoldDB" id="A0A060YZV2"/>
<gene>
    <name evidence="1" type="ORF">GSONMT00035150001</name>
</gene>
<dbReference type="STRING" id="8022.A0A060YZV2"/>
<accession>A0A060YZV2</accession>
<dbReference type="Proteomes" id="UP000193380">
    <property type="component" value="Unassembled WGS sequence"/>
</dbReference>
<protein>
    <submittedName>
        <fullName evidence="1">Uncharacterized protein</fullName>
    </submittedName>
</protein>
<organism evidence="1 2">
    <name type="scientific">Oncorhynchus mykiss</name>
    <name type="common">Rainbow trout</name>
    <name type="synonym">Salmo gairdneri</name>
    <dbReference type="NCBI Taxonomy" id="8022"/>
    <lineage>
        <taxon>Eukaryota</taxon>
        <taxon>Metazoa</taxon>
        <taxon>Chordata</taxon>
        <taxon>Craniata</taxon>
        <taxon>Vertebrata</taxon>
        <taxon>Euteleostomi</taxon>
        <taxon>Actinopterygii</taxon>
        <taxon>Neopterygii</taxon>
        <taxon>Teleostei</taxon>
        <taxon>Protacanthopterygii</taxon>
        <taxon>Salmoniformes</taxon>
        <taxon>Salmonidae</taxon>
        <taxon>Salmoninae</taxon>
        <taxon>Oncorhynchus</taxon>
    </lineage>
</organism>
<evidence type="ECO:0000313" key="1">
    <source>
        <dbReference type="EMBL" id="CDQ94565.1"/>
    </source>
</evidence>
<dbReference type="PaxDb" id="8022-A0A060YZV2"/>
<evidence type="ECO:0000313" key="2">
    <source>
        <dbReference type="Proteomes" id="UP000193380"/>
    </source>
</evidence>
<sequence length="113" mass="12769">MVYVCPYRSEELYNFLISLRQQCCYLTETVQDVISRFPRRASELVLSLDPKKEAQAICNELVAQTGDLQKEVACLKNLLHKVHLTPFSLTAVYVSLSPKSPRHYVSAPLSGPL</sequence>
<dbReference type="EMBL" id="FR918062">
    <property type="protein sequence ID" value="CDQ94565.1"/>
    <property type="molecule type" value="Genomic_DNA"/>
</dbReference>
<proteinExistence type="predicted"/>
<reference evidence="1" key="2">
    <citation type="submission" date="2014-03" db="EMBL/GenBank/DDBJ databases">
        <authorList>
            <person name="Genoscope - CEA"/>
        </authorList>
    </citation>
    <scope>NUCLEOTIDE SEQUENCE</scope>
</reference>
<reference evidence="1" key="1">
    <citation type="journal article" date="2014" name="Nat. Commun.">
        <title>The rainbow trout genome provides novel insights into evolution after whole-genome duplication in vertebrates.</title>
        <authorList>
            <person name="Berthelot C."/>
            <person name="Brunet F."/>
            <person name="Chalopin D."/>
            <person name="Juanchich A."/>
            <person name="Bernard M."/>
            <person name="Noel B."/>
            <person name="Bento P."/>
            <person name="Da Silva C."/>
            <person name="Labadie K."/>
            <person name="Alberti A."/>
            <person name="Aury J.M."/>
            <person name="Louis A."/>
            <person name="Dehais P."/>
            <person name="Bardou P."/>
            <person name="Montfort J."/>
            <person name="Klopp C."/>
            <person name="Cabau C."/>
            <person name="Gaspin C."/>
            <person name="Thorgaard G.H."/>
            <person name="Boussaha M."/>
            <person name="Quillet E."/>
            <person name="Guyomard R."/>
            <person name="Galiana D."/>
            <person name="Bobe J."/>
            <person name="Volff J.N."/>
            <person name="Genet C."/>
            <person name="Wincker P."/>
            <person name="Jaillon O."/>
            <person name="Roest Crollius H."/>
            <person name="Guiguen Y."/>
        </authorList>
    </citation>
    <scope>NUCLEOTIDE SEQUENCE [LARGE SCALE GENOMIC DNA]</scope>
</reference>